<dbReference type="GO" id="GO:0006412">
    <property type="term" value="P:translation"/>
    <property type="evidence" value="ECO:0007669"/>
    <property type="project" value="InterPro"/>
</dbReference>
<dbReference type="EMBL" id="JAGQLM010000124">
    <property type="protein sequence ID" value="MCA9375246.1"/>
    <property type="molecule type" value="Genomic_DNA"/>
</dbReference>
<dbReference type="GO" id="GO:0005840">
    <property type="term" value="C:ribosome"/>
    <property type="evidence" value="ECO:0007669"/>
    <property type="project" value="UniProtKB-KW"/>
</dbReference>
<comment type="caution">
    <text evidence="4">The sequence shown here is derived from an EMBL/GenBank/DDBJ whole genome shotgun (WGS) entry which is preliminary data.</text>
</comment>
<dbReference type="Pfam" id="PF00861">
    <property type="entry name" value="Ribosomal_L18p"/>
    <property type="match status" value="1"/>
</dbReference>
<dbReference type="Proteomes" id="UP000748332">
    <property type="component" value="Unassembled WGS sequence"/>
</dbReference>
<dbReference type="GO" id="GO:0003735">
    <property type="term" value="F:structural constituent of ribosome"/>
    <property type="evidence" value="ECO:0007669"/>
    <property type="project" value="InterPro"/>
</dbReference>
<evidence type="ECO:0000313" key="4">
    <source>
        <dbReference type="EMBL" id="MCA9375246.1"/>
    </source>
</evidence>
<organism evidence="4 5">
    <name type="scientific">Candidatus Dojkabacteria bacterium</name>
    <dbReference type="NCBI Taxonomy" id="2099670"/>
    <lineage>
        <taxon>Bacteria</taxon>
        <taxon>Candidatus Dojkabacteria</taxon>
    </lineage>
</organism>
<protein>
    <submittedName>
        <fullName evidence="4">50S ribosomal protein L18</fullName>
    </submittedName>
</protein>
<comment type="similarity">
    <text evidence="1">Belongs to the universal ribosomal protein uL18 family.</text>
</comment>
<evidence type="ECO:0000256" key="3">
    <source>
        <dbReference type="ARBA" id="ARBA00023274"/>
    </source>
</evidence>
<accession>A0A955HZL2</accession>
<reference evidence="4" key="1">
    <citation type="submission" date="2020-04" db="EMBL/GenBank/DDBJ databases">
        <authorList>
            <person name="Zhang T."/>
        </authorList>
    </citation>
    <scope>NUCLEOTIDE SEQUENCE</scope>
    <source>
        <strain evidence="4">HKST-UBA16</strain>
    </source>
</reference>
<dbReference type="AlphaFoldDB" id="A0A955HZL2"/>
<dbReference type="CDD" id="cd00432">
    <property type="entry name" value="Ribosomal_L18_L5e"/>
    <property type="match status" value="1"/>
</dbReference>
<dbReference type="Gene3D" id="3.30.420.100">
    <property type="match status" value="1"/>
</dbReference>
<sequence>MATTKKDKRIRRKKAIAKKQNRFSGKLRVFAFRSTKYLYLGVADDISHKVLFSKRSKKGLEESKKNGVEIGKKLKKIKVEEVVFDRSGYKYHGNIKSAVEGLRESGIKV</sequence>
<keyword evidence="3" id="KW-0687">Ribonucleoprotein</keyword>
<reference evidence="4" key="2">
    <citation type="journal article" date="2021" name="Microbiome">
        <title>Successional dynamics and alternative stable states in a saline activated sludge microbial community over 9 years.</title>
        <authorList>
            <person name="Wang Y."/>
            <person name="Ye J."/>
            <person name="Ju F."/>
            <person name="Liu L."/>
            <person name="Boyd J.A."/>
            <person name="Deng Y."/>
            <person name="Parks D.H."/>
            <person name="Jiang X."/>
            <person name="Yin X."/>
            <person name="Woodcroft B.J."/>
            <person name="Tyson G.W."/>
            <person name="Hugenholtz P."/>
            <person name="Polz M.F."/>
            <person name="Zhang T."/>
        </authorList>
    </citation>
    <scope>NUCLEOTIDE SEQUENCE</scope>
    <source>
        <strain evidence="4">HKST-UBA16</strain>
    </source>
</reference>
<dbReference type="InterPro" id="IPR005484">
    <property type="entry name" value="Ribosomal_uL18_bac/plant/anim"/>
</dbReference>
<gene>
    <name evidence="4" type="ORF">KC622_02870</name>
</gene>
<evidence type="ECO:0000256" key="1">
    <source>
        <dbReference type="ARBA" id="ARBA00007116"/>
    </source>
</evidence>
<keyword evidence="2 4" id="KW-0689">Ribosomal protein</keyword>
<dbReference type="SUPFAM" id="SSF53137">
    <property type="entry name" value="Translational machinery components"/>
    <property type="match status" value="1"/>
</dbReference>
<evidence type="ECO:0000313" key="5">
    <source>
        <dbReference type="Proteomes" id="UP000748332"/>
    </source>
</evidence>
<dbReference type="GO" id="GO:1990904">
    <property type="term" value="C:ribonucleoprotein complex"/>
    <property type="evidence" value="ECO:0007669"/>
    <property type="project" value="UniProtKB-KW"/>
</dbReference>
<evidence type="ECO:0000256" key="2">
    <source>
        <dbReference type="ARBA" id="ARBA00022980"/>
    </source>
</evidence>
<name>A0A955HZL2_9BACT</name>
<proteinExistence type="inferred from homology"/>
<dbReference type="InterPro" id="IPR057268">
    <property type="entry name" value="Ribosomal_L18"/>
</dbReference>